<name>A0A553WHQ6_9SPHN</name>
<evidence type="ECO:0000313" key="6">
    <source>
        <dbReference type="Proteomes" id="UP000320160"/>
    </source>
</evidence>
<comment type="caution">
    <text evidence="5">The sequence shown here is derived from an EMBL/GenBank/DDBJ whole genome shotgun (WGS) entry which is preliminary data.</text>
</comment>
<dbReference type="PANTHER" id="PTHR43685:SF5">
    <property type="entry name" value="GLYCOSYLTRANSFERASE EPSE-RELATED"/>
    <property type="match status" value="1"/>
</dbReference>
<dbReference type="GO" id="GO:0016757">
    <property type="term" value="F:glycosyltransferase activity"/>
    <property type="evidence" value="ECO:0007669"/>
    <property type="project" value="UniProtKB-KW"/>
</dbReference>
<reference evidence="5 6" key="1">
    <citation type="submission" date="2019-07" db="EMBL/GenBank/DDBJ databases">
        <authorList>
            <person name="Park M."/>
        </authorList>
    </citation>
    <scope>NUCLEOTIDE SEQUENCE [LARGE SCALE GENOMIC DNA]</scope>
    <source>
        <strain evidence="5 6">KCTC32445</strain>
    </source>
</reference>
<dbReference type="OrthoDB" id="9807795at2"/>
<organism evidence="5 6">
    <name type="scientific">Sphingorhabdus contaminans</name>
    <dbReference type="NCBI Taxonomy" id="1343899"/>
    <lineage>
        <taxon>Bacteria</taxon>
        <taxon>Pseudomonadati</taxon>
        <taxon>Pseudomonadota</taxon>
        <taxon>Alphaproteobacteria</taxon>
        <taxon>Sphingomonadales</taxon>
        <taxon>Sphingomonadaceae</taxon>
        <taxon>Sphingorhabdus</taxon>
    </lineage>
</organism>
<evidence type="ECO:0000256" key="3">
    <source>
        <dbReference type="ARBA" id="ARBA00022679"/>
    </source>
</evidence>
<evidence type="ECO:0000313" key="5">
    <source>
        <dbReference type="EMBL" id="TSB04164.1"/>
    </source>
</evidence>
<proteinExistence type="inferred from homology"/>
<dbReference type="PANTHER" id="PTHR43685">
    <property type="entry name" value="GLYCOSYLTRANSFERASE"/>
    <property type="match status" value="1"/>
</dbReference>
<keyword evidence="2" id="KW-0328">Glycosyltransferase</keyword>
<feature type="domain" description="Glycosyltransferase 2-like" evidence="4">
    <location>
        <begin position="8"/>
        <end position="169"/>
    </location>
</feature>
<keyword evidence="6" id="KW-1185">Reference proteome</keyword>
<protein>
    <submittedName>
        <fullName evidence="5">Glycosyltransferase</fullName>
    </submittedName>
</protein>
<accession>A0A553WHQ6</accession>
<dbReference type="EMBL" id="VKKU01000001">
    <property type="protein sequence ID" value="TSB04164.1"/>
    <property type="molecule type" value="Genomic_DNA"/>
</dbReference>
<dbReference type="Proteomes" id="UP000320160">
    <property type="component" value="Unassembled WGS sequence"/>
</dbReference>
<dbReference type="InterPro" id="IPR029044">
    <property type="entry name" value="Nucleotide-diphossugar_trans"/>
</dbReference>
<dbReference type="InterPro" id="IPR050834">
    <property type="entry name" value="Glycosyltransf_2"/>
</dbReference>
<gene>
    <name evidence="5" type="ORF">FOM92_01630</name>
</gene>
<dbReference type="InterPro" id="IPR001173">
    <property type="entry name" value="Glyco_trans_2-like"/>
</dbReference>
<dbReference type="AlphaFoldDB" id="A0A553WHQ6"/>
<evidence type="ECO:0000256" key="2">
    <source>
        <dbReference type="ARBA" id="ARBA00022676"/>
    </source>
</evidence>
<evidence type="ECO:0000256" key="1">
    <source>
        <dbReference type="ARBA" id="ARBA00006739"/>
    </source>
</evidence>
<comment type="similarity">
    <text evidence="1">Belongs to the glycosyltransferase 2 family.</text>
</comment>
<evidence type="ECO:0000259" key="4">
    <source>
        <dbReference type="Pfam" id="PF00535"/>
    </source>
</evidence>
<sequence length="334" mass="36733">MATGCAVSVIMSVYNGAPHVYASVQSILRQSFTDFELLILNDGSTDNSSQILNSLADCDSRIRLIERENRGLVASLNELIAAAKSPLLARMDSDDIAMPDRLARQVDFMAANPVIGILGSNTHDLDENGFLQSAVETYPLSPEDARVGLRSGPPVCHPSVMMRTDLIRSLGGYRAAFRHAEDYDLWLRASSVTDITNLPQRLLLYRRSPQQISQKHAAEQAKAAAVAWLDHVRCGEGRASLFDDMPHLPHYDDLDALFGNDYASAYVRRKVVERMRYSNEMLKGPEFSMMLHQVRAGEGFDGIGRTILRLGRKGRMVRAVVLASAAAGILISGS</sequence>
<dbReference type="Pfam" id="PF00535">
    <property type="entry name" value="Glycos_transf_2"/>
    <property type="match status" value="1"/>
</dbReference>
<keyword evidence="3 5" id="KW-0808">Transferase</keyword>
<dbReference type="Gene3D" id="3.90.550.10">
    <property type="entry name" value="Spore Coat Polysaccharide Biosynthesis Protein SpsA, Chain A"/>
    <property type="match status" value="1"/>
</dbReference>
<dbReference type="SUPFAM" id="SSF53448">
    <property type="entry name" value="Nucleotide-diphospho-sugar transferases"/>
    <property type="match status" value="1"/>
</dbReference>